<protein>
    <submittedName>
        <fullName evidence="1">MMPL family transporter</fullName>
    </submittedName>
</protein>
<evidence type="ECO:0000313" key="2">
    <source>
        <dbReference type="Proteomes" id="UP001631969"/>
    </source>
</evidence>
<sequence length="1043" mass="110366">MKMILKSRWLIMAIWIGGLVALLMTAPSMANLVREKGGIALPEGYPSVLAAEMQERHQTKDPDELSIIAVFHNAAGLTASDKEAINATLGQLKSSAQSLGITGIMSAFDSKELESQMAAKDNKTMIAMVNVKQNGRDTAEIREALQKPMEKLPVEHYLTGQHLIDEDVVISSEKGLQRTELITVFFILIVLVLVFRSVVAPLIPLVTVGITYLASQSIVAFLVDQLNFPISNFTQIFLVAVLFGIGTDYCILLLSRFKEELAHNPGQVHEAIVRTYSTAGRTVIFSGLAALVGFSTIGLASFKLYQSATAVAIGVAVLLAALFTIVPFFMALLGGRLFWPSKRSSEHHESRMWAATGSFSLRKPWAALLLAAVIVVPLLLSYKGTLSFNSLNEIGENYDSVKGFNLVADSFGPGEAMTTKVVLESDKTMDNEEAFGVIEKVSRELLRTPGVAKVRSLTRPLGEEMPEFAVASQAKTVSDGLGQGSAGLETIKNGLAEASKSLSGSAPQMAQATDGINQLVDGTGKLKNGVEELQAGLSRIEQGVRSGATGAGDLANGIAALEKSAQQLADSGNQLLSGYEAAKNGLGQLSGMYNAVQAGLKDSAAALASLEARFAALDGKFPGLAEDSDFIAVRQTVAQTAKGIGELEAGLGQLTAQLSNVQAGLVSANAGLSQLVAGQSGVAGGIKQVGQGAGSLEAGLTAAANGQSQAVANLPAIQAGLTQLAQGQGELANGFSSVGGQLQQLVSGLDQSAGGIGQVQTGLTAAQAYLNELAAAQDKETSGWFFPKEAAQNPQFQHVLATYLSPDKKLASFELVLATNPYEAEAMGSIDGIREAAEKAIQGTALEGSQIGISGVTSVYHDLDNMSSSDYKRTVLLMLIGITLVLIILLRSLVMPIYLIASLAVCYFSSLAVNELIFVRILGHTGTSWAIPFFGFVMLMALGVDYSIFLMDRFNEHKDDETAEAAILTAMKKMGTVIVSAVIILAGTFAAMYPSGVMSLLQIATVVLAGLFLYTLLFLQFVVPVMVKLFGRGNWWPFMPKRK</sequence>
<dbReference type="EMBL" id="JBJURJ010000013">
    <property type="protein sequence ID" value="MFM9330472.1"/>
    <property type="molecule type" value="Genomic_DNA"/>
</dbReference>
<evidence type="ECO:0000313" key="1">
    <source>
        <dbReference type="EMBL" id="MFM9330472.1"/>
    </source>
</evidence>
<dbReference type="Proteomes" id="UP001631969">
    <property type="component" value="Unassembled WGS sequence"/>
</dbReference>
<reference evidence="1" key="1">
    <citation type="submission" date="2024-12" db="EMBL/GenBank/DDBJ databases">
        <authorList>
            <person name="Wu N."/>
        </authorList>
    </citation>
    <scope>NUCLEOTIDE SEQUENCE</scope>
    <source>
        <strain evidence="1">P15</strain>
    </source>
</reference>
<keyword evidence="2" id="KW-1185">Reference proteome</keyword>
<organism evidence="1 2">
    <name type="scientific">Paenibacillus mesotrionivorans</name>
    <dbReference type="NCBI Taxonomy" id="3160968"/>
    <lineage>
        <taxon>Bacteria</taxon>
        <taxon>Bacillati</taxon>
        <taxon>Bacillota</taxon>
        <taxon>Bacilli</taxon>
        <taxon>Bacillales</taxon>
        <taxon>Paenibacillaceae</taxon>
        <taxon>Paenibacillus</taxon>
    </lineage>
</organism>
<proteinExistence type="predicted"/>
<comment type="caution">
    <text evidence="1">The sequence shown here is derived from an EMBL/GenBank/DDBJ whole genome shotgun (WGS) entry which is preliminary data.</text>
</comment>
<gene>
    <name evidence="1" type="ORF">ACI1P1_19405</name>
</gene>
<accession>A0ACC7P1D4</accession>
<name>A0ACC7P1D4_9BACL</name>